<organism evidence="1 2">
    <name type="scientific">Lindgomyces ingoldianus</name>
    <dbReference type="NCBI Taxonomy" id="673940"/>
    <lineage>
        <taxon>Eukaryota</taxon>
        <taxon>Fungi</taxon>
        <taxon>Dikarya</taxon>
        <taxon>Ascomycota</taxon>
        <taxon>Pezizomycotina</taxon>
        <taxon>Dothideomycetes</taxon>
        <taxon>Pleosporomycetidae</taxon>
        <taxon>Pleosporales</taxon>
        <taxon>Lindgomycetaceae</taxon>
        <taxon>Lindgomyces</taxon>
    </lineage>
</organism>
<dbReference type="EMBL" id="MU003544">
    <property type="protein sequence ID" value="KAF2463861.1"/>
    <property type="molecule type" value="Genomic_DNA"/>
</dbReference>
<evidence type="ECO:0000313" key="1">
    <source>
        <dbReference type="EMBL" id="KAF2463861.1"/>
    </source>
</evidence>
<keyword evidence="2" id="KW-1185">Reference proteome</keyword>
<gene>
    <name evidence="1" type="ORF">BDR25DRAFT_362273</name>
</gene>
<dbReference type="Proteomes" id="UP000799755">
    <property type="component" value="Unassembled WGS sequence"/>
</dbReference>
<evidence type="ECO:0000313" key="2">
    <source>
        <dbReference type="Proteomes" id="UP000799755"/>
    </source>
</evidence>
<accession>A0ACB6QAC1</accession>
<sequence length="572" mass="63389">PSIFPGVLRSFARIFGLAIDDLRRRFEATGSTGLGVALAEGVSALDRLGSYCFTGFPRSLMGSVLKPLGTIDGIERGAWPYINPRMLDLQGGGTLSLAQWPRGKNGRPLLMHVASIAFHYGSEVAASRYSNVWFQELGGIRAKGPSGVAEFLEEMFRELWFSRTLNKGSRSQRGSGTQESEEHQRELVRQWSQSRKPFSGFSALTSRSNREYEPVFSLFVSRDAALPTFISTKTRRDFAEELYNSSMQSNGSANKSFTSSASNSTLLRSVTVTAHNPPTAVLLARSYAVTARPVLLKLQSLNQISGINLVLLDEMRDNMVIPVDNFSSSAIALEVAPLAEPNLHLQAVLVLVHQVCAVEPNLGGLTIATELAFTLSHSMVKETPALRLPRNSFNKASAPGAGEPSNRRDDIPHFAERSRLERIPGRSWLRRIPGMRLSMGKHVQSGSILLGNIDFLRRTTVRRGRDVSRKLRLKKQLRSRTTVTYYGLLEALFTSQNATWFSVLRAAARYTATSSMSRELWIGALCVAMISSEVECMPGSYQSRLSYRRRSQQDRAALNGYLGRQNTRPNVH</sequence>
<name>A0ACB6QAC1_9PLEO</name>
<comment type="caution">
    <text evidence="1">The sequence shown here is derived from an EMBL/GenBank/DDBJ whole genome shotgun (WGS) entry which is preliminary data.</text>
</comment>
<feature type="non-terminal residue" evidence="1">
    <location>
        <position position="1"/>
    </location>
</feature>
<reference evidence="1" key="1">
    <citation type="journal article" date="2020" name="Stud. Mycol.">
        <title>101 Dothideomycetes genomes: a test case for predicting lifestyles and emergence of pathogens.</title>
        <authorList>
            <person name="Haridas S."/>
            <person name="Albert R."/>
            <person name="Binder M."/>
            <person name="Bloem J."/>
            <person name="Labutti K."/>
            <person name="Salamov A."/>
            <person name="Andreopoulos B."/>
            <person name="Baker S."/>
            <person name="Barry K."/>
            <person name="Bills G."/>
            <person name="Bluhm B."/>
            <person name="Cannon C."/>
            <person name="Castanera R."/>
            <person name="Culley D."/>
            <person name="Daum C."/>
            <person name="Ezra D."/>
            <person name="Gonzalez J."/>
            <person name="Henrissat B."/>
            <person name="Kuo A."/>
            <person name="Liang C."/>
            <person name="Lipzen A."/>
            <person name="Lutzoni F."/>
            <person name="Magnuson J."/>
            <person name="Mondo S."/>
            <person name="Nolan M."/>
            <person name="Ohm R."/>
            <person name="Pangilinan J."/>
            <person name="Park H.-J."/>
            <person name="Ramirez L."/>
            <person name="Alfaro M."/>
            <person name="Sun H."/>
            <person name="Tritt A."/>
            <person name="Yoshinaga Y."/>
            <person name="Zwiers L.-H."/>
            <person name="Turgeon B."/>
            <person name="Goodwin S."/>
            <person name="Spatafora J."/>
            <person name="Crous P."/>
            <person name="Grigoriev I."/>
        </authorList>
    </citation>
    <scope>NUCLEOTIDE SEQUENCE</scope>
    <source>
        <strain evidence="1">ATCC 200398</strain>
    </source>
</reference>
<protein>
    <submittedName>
        <fullName evidence="1">Uncharacterized protein</fullName>
    </submittedName>
</protein>
<proteinExistence type="predicted"/>